<feature type="compositionally biased region" description="Polar residues" evidence="2">
    <location>
        <begin position="259"/>
        <end position="283"/>
    </location>
</feature>
<feature type="compositionally biased region" description="Polar residues" evidence="2">
    <location>
        <begin position="1499"/>
        <end position="1511"/>
    </location>
</feature>
<dbReference type="PANTHER" id="PTHR22774:SF17">
    <property type="entry name" value="BRIDGE-LIKE LIPID TRANSFER PROTEIN FAMILY MEMBER 3B"/>
    <property type="match status" value="1"/>
</dbReference>
<dbReference type="PANTHER" id="PTHR22774">
    <property type="entry name" value="CHOREIN N-TERMINAL DOMAIN-CONTAINING PROTEIN"/>
    <property type="match status" value="1"/>
</dbReference>
<feature type="region of interest" description="Disordered" evidence="2">
    <location>
        <begin position="989"/>
        <end position="1061"/>
    </location>
</feature>
<feature type="compositionally biased region" description="Low complexity" evidence="2">
    <location>
        <begin position="1517"/>
        <end position="1527"/>
    </location>
</feature>
<feature type="region of interest" description="Disordered" evidence="2">
    <location>
        <begin position="795"/>
        <end position="834"/>
    </location>
</feature>
<feature type="compositionally biased region" description="Polar residues" evidence="2">
    <location>
        <begin position="992"/>
        <end position="1005"/>
    </location>
</feature>
<dbReference type="InterPro" id="IPR026728">
    <property type="entry name" value="BLTP3A/B"/>
</dbReference>
<feature type="compositionally biased region" description="Basic and acidic residues" evidence="2">
    <location>
        <begin position="1485"/>
        <end position="1494"/>
    </location>
</feature>
<feature type="region of interest" description="Disordered" evidence="2">
    <location>
        <begin position="876"/>
        <end position="898"/>
    </location>
</feature>
<name>Q4SA88_TETNG</name>
<protein>
    <submittedName>
        <fullName evidence="3">(spotted green pufferfish) hypothetical protein</fullName>
    </submittedName>
</protein>
<evidence type="ECO:0000256" key="1">
    <source>
        <dbReference type="SAM" id="Coils"/>
    </source>
</evidence>
<proteinExistence type="predicted"/>
<feature type="coiled-coil region" evidence="1">
    <location>
        <begin position="1534"/>
        <end position="1568"/>
    </location>
</feature>
<feature type="compositionally biased region" description="Low complexity" evidence="2">
    <location>
        <begin position="919"/>
        <end position="939"/>
    </location>
</feature>
<dbReference type="KEGG" id="tng:GSTEN00021563G001"/>
<comment type="caution">
    <text evidence="3">The sequence shown here is derived from an EMBL/GenBank/DDBJ whole genome shotgun (WGS) entry which is preliminary data.</text>
</comment>
<dbReference type="EMBL" id="CAAE01014691">
    <property type="protein sequence ID" value="CAG02444.1"/>
    <property type="molecule type" value="Genomic_DNA"/>
</dbReference>
<feature type="compositionally biased region" description="Low complexity" evidence="2">
    <location>
        <begin position="822"/>
        <end position="834"/>
    </location>
</feature>
<gene>
    <name evidence="3" type="ORF">GSTENG00021563001</name>
</gene>
<dbReference type="OrthoDB" id="43807at2759"/>
<accession>Q4SA88</accession>
<sequence>MDHRFAKNLSPDQINLSTLKGEGHLTNLELDEEVLQSLLDLPTWLAINRVCCNKATIRIPWTKLKTHPISLALDKVEMEMSTCDEPRPPNGPSPIATASGQSEYGFAEKVVEGMSLSVNSIIIKISAKAFNASFELSQLQVYSVNTSWSISDLRFTRIQDPQRGEILTFKEISWQMIRIEADAIQSAEHEMLSAPIRLITNMSKIRVTLKRRIKDCNVVASKLILILDDLLWVLTDSQLKAMVQYAKSLSEAMEKSAQQRKSMATDDQVSSAPPSTQQVRTQQAPAAADPSANMARLFNAYDVCETSHHLQIKHLDLHICDDVHAKDKAISKRITGGAMQLSFSSITLDYYPFHRAGDSCAHWMHYGEVTKSRESWARSLLDEFKSNMEMLESAVRDQQGPAPVHGSPQHALCTPCHPSFSTGRINTFSSTSFSPPPPQTPKTQLMSSSVVLRMADFNIYQVITNTFQQLNQTSCTFLPQMLSSLFCVCVLQVSTADQRRTSPKTMISCNKKTLYLPPEMPAIHVEFTEYYFPDGKDNPIPCPNLYAQLNALQLVLDPRSLVWINLFALDLRQSLEQFMEIYKLNDFQKPEEHVDIKVDGLMLKLVIPTDQEASYPADLPRSVSVQTSEMVATNTRHPSNCTRSNLAALLRAFEEETFFSPGFTSFPRSSSSLPILHPVFQHHAHEQDTKLHDVYRGLVTPTTSADALKTPAATDFWALHFAQFWVDYEGSRGGKGRPQPFVDSFPLTVWACQPSKIVQHRERLRKAVEPDLRRSSSGEAVARLQRKRLLKEYYSMDGGAPSSSHSTDPPLLPSNGIHNRPSLDASPSLSSSSTDAGVHMLVHVQKHLSAQVSHRQYVFLMCLQRSLKSLQQTIQQDLEEMSSKRERKGSSQQPGDHQPFTVCLGLLLKSAEVSLLLKPVPQPEGSGSPLGSELSPSESQATLDPGVEKESEGFGSGLEGGAAKGSCTVDQLLCGAGLTSGSAHVPAPLSPVLSSNTHLDSNRSGSVEERTKNSGRWSSDDGGEVGVDGVAGGEATSGLDPKTQTSDPQPPEVLSQKDATKMPPSVSRYYYSRIHFYRRYADRAAERREFTMSGINKYFCSVKDIQEATECDSVTGFRVLMTSCLLCCSGRLMRDRSQSSFSVSYKNMKKSPSLQSLDSISIDSYLMEDGDTYSLLERGSEDDMSISGFKDAITEPNTTEAVIVHEQEGAASPDTVSAASQSTDDPTKDRVSVLLLKVRSVCVGMEVVGDSAAVALEVAQVTPNQLGNVCLRQYLSSRSLGGESSSGLADGPRSPEVRALLESGPRAAAHSPLAQRNGFLRLQLHGYQASFLMSTLRNLAHFLEDDTTPQVLPMEISVRDTHVNLKVRIAAVASRDGCCFHSAIQFPFCPEAVAAVCLLAESQKDTCPSFPHRVAVISLISHCQTAEQVSRTLLKIRNPGVIALCLWTEYFMALLKRPECALLQDAGPRDASTDSEPLPITVQPAEKRPRKEAALAEGTPSSVLETTSSVHRVSKATQTQPSSSSPTLCREKRFQMLEEENECLKLELSRAKMALAEAQMEKDSLLHRMKTLRVH</sequence>
<reference evidence="3" key="2">
    <citation type="submission" date="2004-02" db="EMBL/GenBank/DDBJ databases">
        <authorList>
            <consortium name="Genoscope"/>
            <consortium name="Whitehead Institute Centre for Genome Research"/>
        </authorList>
    </citation>
    <scope>NUCLEOTIDE SEQUENCE</scope>
</reference>
<feature type="non-terminal residue" evidence="3">
    <location>
        <position position="1575"/>
    </location>
</feature>
<feature type="region of interest" description="Disordered" evidence="2">
    <location>
        <begin position="256"/>
        <end position="286"/>
    </location>
</feature>
<evidence type="ECO:0000256" key="2">
    <source>
        <dbReference type="SAM" id="MobiDB-lite"/>
    </source>
</evidence>
<keyword evidence="1" id="KW-0175">Coiled coil</keyword>
<feature type="region of interest" description="Disordered" evidence="2">
    <location>
        <begin position="919"/>
        <end position="957"/>
    </location>
</feature>
<organism evidence="3">
    <name type="scientific">Tetraodon nigroviridis</name>
    <name type="common">Spotted green pufferfish</name>
    <name type="synonym">Chelonodon nigroviridis</name>
    <dbReference type="NCBI Taxonomy" id="99883"/>
    <lineage>
        <taxon>Eukaryota</taxon>
        <taxon>Metazoa</taxon>
        <taxon>Chordata</taxon>
        <taxon>Craniata</taxon>
        <taxon>Vertebrata</taxon>
        <taxon>Euteleostomi</taxon>
        <taxon>Actinopterygii</taxon>
        <taxon>Neopterygii</taxon>
        <taxon>Teleostei</taxon>
        <taxon>Neoteleostei</taxon>
        <taxon>Acanthomorphata</taxon>
        <taxon>Eupercaria</taxon>
        <taxon>Tetraodontiformes</taxon>
        <taxon>Tetradontoidea</taxon>
        <taxon>Tetraodontidae</taxon>
        <taxon>Tetraodon</taxon>
    </lineage>
</organism>
<feature type="region of interest" description="Disordered" evidence="2">
    <location>
        <begin position="1466"/>
        <end position="1528"/>
    </location>
</feature>
<evidence type="ECO:0000313" key="3">
    <source>
        <dbReference type="EMBL" id="CAG02444.1"/>
    </source>
</evidence>
<dbReference type="Pfam" id="PF24917">
    <property type="entry name" value="BLTP3A_B"/>
    <property type="match status" value="3"/>
</dbReference>
<reference evidence="3" key="1">
    <citation type="journal article" date="2004" name="Nature">
        <title>Genome duplication in the teleost fish Tetraodon nigroviridis reveals the early vertebrate proto-karyotype.</title>
        <authorList>
            <person name="Jaillon O."/>
            <person name="Aury J.-M."/>
            <person name="Brunet F."/>
            <person name="Petit J.-L."/>
            <person name="Stange-Thomann N."/>
            <person name="Mauceli E."/>
            <person name="Bouneau L."/>
            <person name="Fischer C."/>
            <person name="Ozouf-Costaz C."/>
            <person name="Bernot A."/>
            <person name="Nicaud S."/>
            <person name="Jaffe D."/>
            <person name="Fisher S."/>
            <person name="Lutfalla G."/>
            <person name="Dossat C."/>
            <person name="Segurens B."/>
            <person name="Dasilva C."/>
            <person name="Salanoubat M."/>
            <person name="Levy M."/>
            <person name="Boudet N."/>
            <person name="Castellano S."/>
            <person name="Anthouard V."/>
            <person name="Jubin C."/>
            <person name="Castelli V."/>
            <person name="Katinka M."/>
            <person name="Vacherie B."/>
            <person name="Biemont C."/>
            <person name="Skalli Z."/>
            <person name="Cattolico L."/>
            <person name="Poulain J."/>
            <person name="De Berardinis V."/>
            <person name="Cruaud C."/>
            <person name="Duprat S."/>
            <person name="Brottier P."/>
            <person name="Coutanceau J.-P."/>
            <person name="Gouzy J."/>
            <person name="Parra G."/>
            <person name="Lardier G."/>
            <person name="Chapple C."/>
            <person name="McKernan K.J."/>
            <person name="McEwan P."/>
            <person name="Bosak S."/>
            <person name="Kellis M."/>
            <person name="Volff J.-N."/>
            <person name="Guigo R."/>
            <person name="Zody M.C."/>
            <person name="Mesirov J."/>
            <person name="Lindblad-Toh K."/>
            <person name="Birren B."/>
            <person name="Nusbaum C."/>
            <person name="Kahn D."/>
            <person name="Robinson-Rechavi M."/>
            <person name="Laudet V."/>
            <person name="Schachter V."/>
            <person name="Quetier F."/>
            <person name="Saurin W."/>
            <person name="Scarpelli C."/>
            <person name="Wincker P."/>
            <person name="Lander E.S."/>
            <person name="Weissenbach J."/>
            <person name="Roest Crollius H."/>
        </authorList>
    </citation>
    <scope>NUCLEOTIDE SEQUENCE [LARGE SCALE GENOMIC DNA]</scope>
</reference>